<protein>
    <submittedName>
        <fullName evidence="1">Uncharacterized protein</fullName>
    </submittedName>
</protein>
<gene>
    <name evidence="1" type="ORF">GLAREA_03718</name>
</gene>
<evidence type="ECO:0000313" key="2">
    <source>
        <dbReference type="Proteomes" id="UP000016922"/>
    </source>
</evidence>
<dbReference type="GeneID" id="19462773"/>
<dbReference type="KEGG" id="glz:GLAREA_03718"/>
<sequence>MFRYTSSRMGMFSTSRLPIRMEALRQTGSQSGQTVRVQRVHMKSPGFRWRPLVAYVVTAYVGIKIYERVVLDPLDRALEQEMKDMPAEDLEQEKALFIPFPGTTKQLRPKPYRGSDPEWKEFIKFSKDRSLQDKVRDELAQFVKGVAAKHPVLAMRCGKDLRLRRCWLDVDFPQFPPPDFERSGIEISDDAISWVTMPVDSVTVFKIRQVLWPSALVQSFWNFTKVLFVEDSKRVAGMLGIQTQNPQLQSIDQMLARQQQMIKTIPNKNGPGQLSPGTGDASKSIIKVPTPVPAGSQGQNSEGEELGVAQKAVVALQQRFFAPLLAFRSKLMQTWRPAPSYPPRGSILVSGMVELESSRAYLVFDVRAAWDPKEKAYDARSMQLKLRRFQFKQQGPGLM</sequence>
<proteinExistence type="predicted"/>
<dbReference type="AlphaFoldDB" id="S3DFL2"/>
<name>S3DFL2_GLAL2</name>
<dbReference type="Proteomes" id="UP000016922">
    <property type="component" value="Unassembled WGS sequence"/>
</dbReference>
<evidence type="ECO:0000313" key="1">
    <source>
        <dbReference type="EMBL" id="EPE30751.1"/>
    </source>
</evidence>
<dbReference type="HOGENOM" id="CLU_052209_1_0_1"/>
<dbReference type="EMBL" id="KE145363">
    <property type="protein sequence ID" value="EPE30751.1"/>
    <property type="molecule type" value="Genomic_DNA"/>
</dbReference>
<reference evidence="1 2" key="1">
    <citation type="journal article" date="2013" name="BMC Genomics">
        <title>Genomics-driven discovery of the pneumocandin biosynthetic gene cluster in the fungus Glarea lozoyensis.</title>
        <authorList>
            <person name="Chen L."/>
            <person name="Yue Q."/>
            <person name="Zhang X."/>
            <person name="Xiang M."/>
            <person name="Wang C."/>
            <person name="Li S."/>
            <person name="Che Y."/>
            <person name="Ortiz-Lopez F.J."/>
            <person name="Bills G.F."/>
            <person name="Liu X."/>
            <person name="An Z."/>
        </authorList>
    </citation>
    <scope>NUCLEOTIDE SEQUENCE [LARGE SCALE GENOMIC DNA]</scope>
    <source>
        <strain evidence="2">ATCC 20868 / MF5171</strain>
    </source>
</reference>
<accession>S3DFL2</accession>
<dbReference type="OMA" id="TAFHLWS"/>
<keyword evidence="2" id="KW-1185">Reference proteome</keyword>
<organism evidence="1 2">
    <name type="scientific">Glarea lozoyensis (strain ATCC 20868 / MF5171)</name>
    <dbReference type="NCBI Taxonomy" id="1116229"/>
    <lineage>
        <taxon>Eukaryota</taxon>
        <taxon>Fungi</taxon>
        <taxon>Dikarya</taxon>
        <taxon>Ascomycota</taxon>
        <taxon>Pezizomycotina</taxon>
        <taxon>Leotiomycetes</taxon>
        <taxon>Helotiales</taxon>
        <taxon>Helotiaceae</taxon>
        <taxon>Glarea</taxon>
    </lineage>
</organism>
<dbReference type="RefSeq" id="XP_008082162.1">
    <property type="nucleotide sequence ID" value="XM_008083971.1"/>
</dbReference>
<dbReference type="eggNOG" id="ENOG502S3UT">
    <property type="taxonomic scope" value="Eukaryota"/>
</dbReference>
<dbReference type="OrthoDB" id="5316527at2759"/>